<dbReference type="PANTHER" id="PTHR23028">
    <property type="entry name" value="ACETYLTRANSFERASE"/>
    <property type="match status" value="1"/>
</dbReference>
<evidence type="ECO:0000259" key="10">
    <source>
        <dbReference type="Pfam" id="PF01757"/>
    </source>
</evidence>
<evidence type="ECO:0000256" key="2">
    <source>
        <dbReference type="ARBA" id="ARBA00022475"/>
    </source>
</evidence>
<dbReference type="GO" id="GO:0005886">
    <property type="term" value="C:plasma membrane"/>
    <property type="evidence" value="ECO:0007669"/>
    <property type="project" value="UniProtKB-SubCell"/>
</dbReference>
<evidence type="ECO:0000256" key="6">
    <source>
        <dbReference type="ARBA" id="ARBA00023136"/>
    </source>
</evidence>
<dbReference type="EMBL" id="JQBR01000001">
    <property type="protein sequence ID" value="KRN67489.1"/>
    <property type="molecule type" value="Genomic_DNA"/>
</dbReference>
<dbReference type="PANTHER" id="PTHR23028:SF53">
    <property type="entry name" value="ACYL_TRANSF_3 DOMAIN-CONTAINING PROTEIN"/>
    <property type="match status" value="1"/>
</dbReference>
<protein>
    <recommendedName>
        <fullName evidence="10">Acyltransferase 3 domain-containing protein</fullName>
    </recommendedName>
</protein>
<dbReference type="GO" id="GO:0009103">
    <property type="term" value="P:lipopolysaccharide biosynthetic process"/>
    <property type="evidence" value="ECO:0007669"/>
    <property type="project" value="TreeGrafter"/>
</dbReference>
<organism evidence="11 12">
    <name type="scientific">Pediococcus cellicola</name>
    <dbReference type="NCBI Taxonomy" id="319652"/>
    <lineage>
        <taxon>Bacteria</taxon>
        <taxon>Bacillati</taxon>
        <taxon>Bacillota</taxon>
        <taxon>Bacilli</taxon>
        <taxon>Lactobacillales</taxon>
        <taxon>Lactobacillaceae</taxon>
        <taxon>Pediococcus</taxon>
    </lineage>
</organism>
<dbReference type="CDD" id="cd01840">
    <property type="entry name" value="SGNH_hydrolase_yrhL_like"/>
    <property type="match status" value="1"/>
</dbReference>
<proteinExistence type="predicted"/>
<evidence type="ECO:0000256" key="9">
    <source>
        <dbReference type="SAM" id="Phobius"/>
    </source>
</evidence>
<dbReference type="Gene3D" id="3.40.50.1110">
    <property type="entry name" value="SGNH hydrolase"/>
    <property type="match status" value="1"/>
</dbReference>
<dbReference type="InterPro" id="IPR036514">
    <property type="entry name" value="SGNH_hydro_sf"/>
</dbReference>
<evidence type="ECO:0000256" key="7">
    <source>
        <dbReference type="ARBA" id="ARBA00023315"/>
    </source>
</evidence>
<feature type="transmembrane region" description="Helical" evidence="9">
    <location>
        <begin position="171"/>
        <end position="194"/>
    </location>
</feature>
<dbReference type="Proteomes" id="UP000051568">
    <property type="component" value="Unassembled WGS sequence"/>
</dbReference>
<feature type="transmembrane region" description="Helical" evidence="9">
    <location>
        <begin position="294"/>
        <end position="315"/>
    </location>
</feature>
<feature type="transmembrane region" description="Helical" evidence="9">
    <location>
        <begin position="411"/>
        <end position="428"/>
    </location>
</feature>
<keyword evidence="6 9" id="KW-0472">Membrane</keyword>
<gene>
    <name evidence="11" type="ORF">IV80_GL000028</name>
</gene>
<evidence type="ECO:0000313" key="12">
    <source>
        <dbReference type="Proteomes" id="UP000051568"/>
    </source>
</evidence>
<keyword evidence="2" id="KW-1003">Cell membrane</keyword>
<dbReference type="InterPro" id="IPR050879">
    <property type="entry name" value="Acyltransferase_3"/>
</dbReference>
<evidence type="ECO:0000313" key="11">
    <source>
        <dbReference type="EMBL" id="KRN67489.1"/>
    </source>
</evidence>
<dbReference type="PATRIC" id="fig|319652.3.peg.28"/>
<keyword evidence="7" id="KW-0012">Acyltransferase</keyword>
<dbReference type="InterPro" id="IPR002656">
    <property type="entry name" value="Acyl_transf_3_dom"/>
</dbReference>
<feature type="transmembrane region" description="Helical" evidence="9">
    <location>
        <begin position="236"/>
        <end position="252"/>
    </location>
</feature>
<dbReference type="OrthoDB" id="9796461at2"/>
<evidence type="ECO:0000256" key="4">
    <source>
        <dbReference type="ARBA" id="ARBA00022692"/>
    </source>
</evidence>
<dbReference type="STRING" id="319652.IV80_GL000028"/>
<sequence>MDSERNTSTEVSRRKKSSAQPENLVSHKGHQKRLKHSRYIGGFDGLRTLALLGVILYHLLPYDMKGGYLGVPVFFAISGYLITDLFVQEWDQNGSIKVFSFYGRRLKRLYPTLIAVLAASTAYMTVFAQDLLTHIKDIIWTNLAFVYNWWQIGHGQSYFDRYNGESPFTHLWYLSVLGQYYFVWPIVLIALLITFKNRGHIMALLNGLAIVSAILMFILYDPSNTNRVYYGSDTRMTPYLLGAALAFFWPSTHLNPHLNRNGRWLLDLLGIGSLGIIIWMALEMSGTSSFTYHGGMLLFSIFSVILIAVIAHPGTKFGNLFSNRLFAWIGKRSYGIYLYQFPVMIFYEKAVVNIAAHPVYNALAEAAIIVVISDISYRLIENPAAHFDYRHPLKFVGNLFKRHSVYGWKRLWALPVIAVIVLAGYGTVTGAKKTNTHGNALQLNIAKNDRKSSKQNSKALAAQKKARLKKKQRAAELEKIKKEKSIKLTAAEEKIKTKYNLQPSEVKIAKKMSITGIGDSVMADTSNDMQEVFPTAYISAKVGRQVYQASSLLKQMAAQGNLSDNVVINLGTNGPFTTDQLKGILKAIGDKRQVFWVNAHVPTRNWESQVNRTLQAASKKYKNLHVVDWHGLSVNQSGWFYEDHVHPNIEGNKAYTTLLTKAIVKYGSVN</sequence>
<keyword evidence="12" id="KW-1185">Reference proteome</keyword>
<dbReference type="Pfam" id="PF01757">
    <property type="entry name" value="Acyl_transf_3"/>
    <property type="match status" value="1"/>
</dbReference>
<feature type="transmembrane region" description="Helical" evidence="9">
    <location>
        <begin position="264"/>
        <end position="282"/>
    </location>
</feature>
<name>A0A0R2IQP3_9LACO</name>
<feature type="transmembrane region" description="Helical" evidence="9">
    <location>
        <begin position="39"/>
        <end position="60"/>
    </location>
</feature>
<keyword evidence="5 9" id="KW-1133">Transmembrane helix</keyword>
<feature type="transmembrane region" description="Helical" evidence="9">
    <location>
        <begin position="66"/>
        <end position="87"/>
    </location>
</feature>
<dbReference type="AlphaFoldDB" id="A0A0R2IQP3"/>
<feature type="region of interest" description="Disordered" evidence="8">
    <location>
        <begin position="1"/>
        <end position="31"/>
    </location>
</feature>
<dbReference type="SUPFAM" id="SSF52266">
    <property type="entry name" value="SGNH hydrolase"/>
    <property type="match status" value="1"/>
</dbReference>
<feature type="domain" description="Acyltransferase 3" evidence="10">
    <location>
        <begin position="41"/>
        <end position="371"/>
    </location>
</feature>
<dbReference type="RefSeq" id="WP_083490453.1">
    <property type="nucleotide sequence ID" value="NZ_BJVH01000001.1"/>
</dbReference>
<accession>A0A0R2IQP3</accession>
<feature type="transmembrane region" description="Helical" evidence="9">
    <location>
        <begin position="201"/>
        <end position="220"/>
    </location>
</feature>
<comment type="subcellular location">
    <subcellularLocation>
        <location evidence="1">Cell membrane</location>
        <topology evidence="1">Multi-pass membrane protein</topology>
    </subcellularLocation>
</comment>
<evidence type="ECO:0000256" key="1">
    <source>
        <dbReference type="ARBA" id="ARBA00004651"/>
    </source>
</evidence>
<evidence type="ECO:0000256" key="8">
    <source>
        <dbReference type="SAM" id="MobiDB-lite"/>
    </source>
</evidence>
<reference evidence="11 12" key="1">
    <citation type="journal article" date="2015" name="Genome Announc.">
        <title>Expanding the biotechnology potential of lactobacilli through comparative genomics of 213 strains and associated genera.</title>
        <authorList>
            <person name="Sun Z."/>
            <person name="Harris H.M."/>
            <person name="McCann A."/>
            <person name="Guo C."/>
            <person name="Argimon S."/>
            <person name="Zhang W."/>
            <person name="Yang X."/>
            <person name="Jeffery I.B."/>
            <person name="Cooney J.C."/>
            <person name="Kagawa T.F."/>
            <person name="Liu W."/>
            <person name="Song Y."/>
            <person name="Salvetti E."/>
            <person name="Wrobel A."/>
            <person name="Rasinkangas P."/>
            <person name="Parkhill J."/>
            <person name="Rea M.C."/>
            <person name="O'Sullivan O."/>
            <person name="Ritari J."/>
            <person name="Douillard F.P."/>
            <person name="Paul Ross R."/>
            <person name="Yang R."/>
            <person name="Briner A.E."/>
            <person name="Felis G.E."/>
            <person name="de Vos W.M."/>
            <person name="Barrangou R."/>
            <person name="Klaenhammer T.R."/>
            <person name="Caufield P.W."/>
            <person name="Cui Y."/>
            <person name="Zhang H."/>
            <person name="O'Toole P.W."/>
        </authorList>
    </citation>
    <scope>NUCLEOTIDE SEQUENCE [LARGE SCALE GENOMIC DNA]</scope>
    <source>
        <strain evidence="11 12">DSM 17757</strain>
    </source>
</reference>
<dbReference type="GO" id="GO:0016747">
    <property type="term" value="F:acyltransferase activity, transferring groups other than amino-acyl groups"/>
    <property type="evidence" value="ECO:0007669"/>
    <property type="project" value="InterPro"/>
</dbReference>
<evidence type="ECO:0000256" key="3">
    <source>
        <dbReference type="ARBA" id="ARBA00022679"/>
    </source>
</evidence>
<evidence type="ECO:0000256" key="5">
    <source>
        <dbReference type="ARBA" id="ARBA00022989"/>
    </source>
</evidence>
<keyword evidence="3" id="KW-0808">Transferase</keyword>
<keyword evidence="4 9" id="KW-0812">Transmembrane</keyword>
<feature type="transmembrane region" description="Helical" evidence="9">
    <location>
        <begin position="108"/>
        <end position="128"/>
    </location>
</feature>
<comment type="caution">
    <text evidence="11">The sequence shown here is derived from an EMBL/GenBank/DDBJ whole genome shotgun (WGS) entry which is preliminary data.</text>
</comment>